<evidence type="ECO:0000313" key="2">
    <source>
        <dbReference type="Proteomes" id="UP000033636"/>
    </source>
</evidence>
<evidence type="ECO:0000313" key="1">
    <source>
        <dbReference type="EMBL" id="MFB6491154.1"/>
    </source>
</evidence>
<dbReference type="EMBL" id="JZWT02000022">
    <property type="protein sequence ID" value="MFB6491154.1"/>
    <property type="molecule type" value="Genomic_DNA"/>
</dbReference>
<gene>
    <name evidence="1" type="ORF">TU35_007965</name>
</gene>
<name>A0ACC6V250_9CREN</name>
<organism evidence="1 2">
    <name type="scientific">Thermoproteus sp. AZ2</name>
    <dbReference type="NCBI Taxonomy" id="1609232"/>
    <lineage>
        <taxon>Archaea</taxon>
        <taxon>Thermoproteota</taxon>
        <taxon>Thermoprotei</taxon>
        <taxon>Thermoproteales</taxon>
        <taxon>Thermoproteaceae</taxon>
        <taxon>Thermoproteus</taxon>
    </lineage>
</organism>
<sequence>MELALVGDLRPRLLTPPALAIVGGFRIAELVALALCDKGERPTIYINGLDLGLPFILSAFCKFDVRYGEVPRDVAKVDVSIAPFLLWSTKLECGPSADLGLGDEPYKCNPLTSYADLVAMNQTIMERALSKLRGLGYELVKGEVLGVLKGDALVLGKIHEYAYVKGPAVVGPSSEVLPFSYIRPGSALYYGNKVRDEVKNSVLDSFTYKEHHGYLGDSYVSSFVNFGAGTTVSNLKNTLGPIRPSYSDKSYGKLGPIIGEFAKTSIGSLIFGGKYIGPFSHIYGLVDRDIPPLTIYRNGAMTPMDPAKVPQLLERDLSRFGLSGYRDAYLRLLKELGL</sequence>
<dbReference type="Proteomes" id="UP000033636">
    <property type="component" value="Unassembled WGS sequence"/>
</dbReference>
<comment type="caution">
    <text evidence="1">The sequence shown here is derived from an EMBL/GenBank/DDBJ whole genome shotgun (WGS) entry which is preliminary data.</text>
</comment>
<reference evidence="1" key="1">
    <citation type="submission" date="2024-07" db="EMBL/GenBank/DDBJ databases">
        <title>Metagenome and Metagenome-Assembled Genomes of Archaea from a hot spring from the geothermal field of Los Azufres, Mexico.</title>
        <authorList>
            <person name="Marin-Paredes R."/>
            <person name="Martinez-Romero E."/>
            <person name="Servin-Garciduenas L.E."/>
        </authorList>
    </citation>
    <scope>NUCLEOTIDE SEQUENCE</scope>
</reference>
<proteinExistence type="predicted"/>
<keyword evidence="1" id="KW-0808">Transferase</keyword>
<protein>
    <submittedName>
        <fullName evidence="1">Sugar phosphate transferase</fullName>
    </submittedName>
</protein>
<accession>A0ACC6V250</accession>